<proteinExistence type="predicted"/>
<name>A0A3D8QH22_9HELO</name>
<feature type="domain" description="Distal membrane-arm assembly complex protein 1-like" evidence="1">
    <location>
        <begin position="30"/>
        <end position="64"/>
    </location>
</feature>
<dbReference type="OrthoDB" id="6604875at2759"/>
<keyword evidence="3" id="KW-1185">Reference proteome</keyword>
<comment type="caution">
    <text evidence="2">The sequence shown here is derived from an EMBL/GenBank/DDBJ whole genome shotgun (WGS) entry which is preliminary data.</text>
</comment>
<evidence type="ECO:0000313" key="2">
    <source>
        <dbReference type="EMBL" id="RDW61021.1"/>
    </source>
</evidence>
<dbReference type="AlphaFoldDB" id="A0A3D8QH22"/>
<dbReference type="EMBL" id="PDLM01000015">
    <property type="protein sequence ID" value="RDW61021.1"/>
    <property type="molecule type" value="Genomic_DNA"/>
</dbReference>
<dbReference type="InterPro" id="IPR053092">
    <property type="entry name" value="Mitochondrial_unc_protein"/>
</dbReference>
<accession>A0A3D8QH22</accession>
<sequence>MFGSSKTPSVAELERPERLEVLQRQDRGDDCLPCRVTGATAFIGLGVYSYFSGSNQLKLNHAKIIQSKSLFGVQSRQAGISMIALSLIGMGMYRLVN</sequence>
<organism evidence="2 3">
    <name type="scientific">Coleophoma cylindrospora</name>
    <dbReference type="NCBI Taxonomy" id="1849047"/>
    <lineage>
        <taxon>Eukaryota</taxon>
        <taxon>Fungi</taxon>
        <taxon>Dikarya</taxon>
        <taxon>Ascomycota</taxon>
        <taxon>Pezizomycotina</taxon>
        <taxon>Leotiomycetes</taxon>
        <taxon>Helotiales</taxon>
        <taxon>Dermateaceae</taxon>
        <taxon>Coleophoma</taxon>
    </lineage>
</organism>
<dbReference type="Pfam" id="PF15055">
    <property type="entry name" value="DMAC1_Dmo2"/>
    <property type="match status" value="1"/>
</dbReference>
<evidence type="ECO:0000259" key="1">
    <source>
        <dbReference type="Pfam" id="PF15055"/>
    </source>
</evidence>
<dbReference type="Proteomes" id="UP000256645">
    <property type="component" value="Unassembled WGS sequence"/>
</dbReference>
<dbReference type="PANTHER" id="PTHR28048:SF1">
    <property type="entry name" value="ACR195WP"/>
    <property type="match status" value="1"/>
</dbReference>
<dbReference type="PANTHER" id="PTHR28048">
    <property type="entry name" value="ACR195WP"/>
    <property type="match status" value="1"/>
</dbReference>
<evidence type="ECO:0000313" key="3">
    <source>
        <dbReference type="Proteomes" id="UP000256645"/>
    </source>
</evidence>
<dbReference type="InterPro" id="IPR028036">
    <property type="entry name" value="DMAC1-like_dom"/>
</dbReference>
<protein>
    <recommendedName>
        <fullName evidence="1">Distal membrane-arm assembly complex protein 1-like domain-containing protein</fullName>
    </recommendedName>
</protein>
<gene>
    <name evidence="2" type="ORF">BP6252_12404</name>
</gene>
<reference evidence="2 3" key="1">
    <citation type="journal article" date="2018" name="IMA Fungus">
        <title>IMA Genome-F 9: Draft genome sequence of Annulohypoxylon stygium, Aspergillus mulundensis, Berkeleyomyces basicola (syn. Thielaviopsis basicola), Ceratocystis smalleyi, two Cercospora beticola strains, Coleophoma cylindrospora, Fusarium fracticaudum, Phialophora cf. hyalina, and Morchella septimelata.</title>
        <authorList>
            <person name="Wingfield B.D."/>
            <person name="Bills G.F."/>
            <person name="Dong Y."/>
            <person name="Huang W."/>
            <person name="Nel W.J."/>
            <person name="Swalarsk-Parry B.S."/>
            <person name="Vaghefi N."/>
            <person name="Wilken P.M."/>
            <person name="An Z."/>
            <person name="de Beer Z.W."/>
            <person name="De Vos L."/>
            <person name="Chen L."/>
            <person name="Duong T.A."/>
            <person name="Gao Y."/>
            <person name="Hammerbacher A."/>
            <person name="Kikkert J.R."/>
            <person name="Li Y."/>
            <person name="Li H."/>
            <person name="Li K."/>
            <person name="Li Q."/>
            <person name="Liu X."/>
            <person name="Ma X."/>
            <person name="Naidoo K."/>
            <person name="Pethybridge S.J."/>
            <person name="Sun J."/>
            <person name="Steenkamp E.T."/>
            <person name="van der Nest M.A."/>
            <person name="van Wyk S."/>
            <person name="Wingfield M.J."/>
            <person name="Xiong C."/>
            <person name="Yue Q."/>
            <person name="Zhang X."/>
        </authorList>
    </citation>
    <scope>NUCLEOTIDE SEQUENCE [LARGE SCALE GENOMIC DNA]</scope>
    <source>
        <strain evidence="2 3">BP6252</strain>
    </source>
</reference>